<accession>L7JXV5</accession>
<reference evidence="2 3" key="1">
    <citation type="journal article" date="2012" name="PLoS Pathog.">
        <title>The genome of the obligate intracellular parasite Trachipleistophora hominis: new insights into microsporidian genome dynamics and reductive evolution.</title>
        <authorList>
            <person name="Heinz E."/>
            <person name="Williams T.A."/>
            <person name="Nakjang S."/>
            <person name="Noel C.J."/>
            <person name="Swan D.C."/>
            <person name="Goldberg A.V."/>
            <person name="Harris S.R."/>
            <person name="Weinmaier T."/>
            <person name="Markert S."/>
            <person name="Becher D."/>
            <person name="Bernhardt J."/>
            <person name="Dagan T."/>
            <person name="Hacker C."/>
            <person name="Lucocq J.M."/>
            <person name="Schweder T."/>
            <person name="Rattei T."/>
            <person name="Hall N."/>
            <person name="Hirt R.P."/>
            <person name="Embley T.M."/>
        </authorList>
    </citation>
    <scope>NUCLEOTIDE SEQUENCE [LARGE SCALE GENOMIC DNA]</scope>
</reference>
<evidence type="ECO:0000313" key="3">
    <source>
        <dbReference type="Proteomes" id="UP000011185"/>
    </source>
</evidence>
<name>L7JXV5_TRAHO</name>
<evidence type="ECO:0008006" key="4">
    <source>
        <dbReference type="Google" id="ProtNLM"/>
    </source>
</evidence>
<sequence>MRWLFWLFLSNMGRADRRPLYKNFLVIDGCDLIYPWEWTGLIGGLVCFDRTVVWNEYGGDWREGCCWIGEYCVIAVFYRNGKFIF</sequence>
<gene>
    <name evidence="2" type="ORF">THOM_1150</name>
</gene>
<dbReference type="VEuPathDB" id="MicrosporidiaDB:THOM_1150"/>
<keyword evidence="3" id="KW-1185">Reference proteome</keyword>
<dbReference type="AlphaFoldDB" id="L7JXV5"/>
<organism evidence="2 3">
    <name type="scientific">Trachipleistophora hominis</name>
    <name type="common">Microsporidian parasite</name>
    <dbReference type="NCBI Taxonomy" id="72359"/>
    <lineage>
        <taxon>Eukaryota</taxon>
        <taxon>Fungi</taxon>
        <taxon>Fungi incertae sedis</taxon>
        <taxon>Microsporidia</taxon>
        <taxon>Pleistophoridae</taxon>
        <taxon>Trachipleistophora</taxon>
    </lineage>
</organism>
<protein>
    <recommendedName>
        <fullName evidence="4">Transposable element encoded protein</fullName>
    </recommendedName>
</protein>
<dbReference type="InParanoid" id="L7JXV5"/>
<proteinExistence type="predicted"/>
<feature type="signal peptide" evidence="1">
    <location>
        <begin position="1"/>
        <end position="15"/>
    </location>
</feature>
<dbReference type="EMBL" id="JH993907">
    <property type="protein sequence ID" value="ELQ75886.1"/>
    <property type="molecule type" value="Genomic_DNA"/>
</dbReference>
<dbReference type="Proteomes" id="UP000011185">
    <property type="component" value="Unassembled WGS sequence"/>
</dbReference>
<keyword evidence="1" id="KW-0732">Signal</keyword>
<evidence type="ECO:0000256" key="1">
    <source>
        <dbReference type="SAM" id="SignalP"/>
    </source>
</evidence>
<evidence type="ECO:0000313" key="2">
    <source>
        <dbReference type="EMBL" id="ELQ75886.1"/>
    </source>
</evidence>
<dbReference type="HOGENOM" id="CLU_2514228_0_0_1"/>
<feature type="chain" id="PRO_5013402320" description="Transposable element encoded protein" evidence="1">
    <location>
        <begin position="16"/>
        <end position="85"/>
    </location>
</feature>